<evidence type="ECO:0000313" key="1">
    <source>
        <dbReference type="EMBL" id="KRZ61643.1"/>
    </source>
</evidence>
<dbReference type="AlphaFoldDB" id="A0A0V1LQA1"/>
<proteinExistence type="predicted"/>
<protein>
    <submittedName>
        <fullName evidence="1">Uncharacterized protein</fullName>
    </submittedName>
</protein>
<dbReference type="EMBL" id="JYDW01000016">
    <property type="protein sequence ID" value="KRZ61643.1"/>
    <property type="molecule type" value="Genomic_DNA"/>
</dbReference>
<reference evidence="1 2" key="1">
    <citation type="submission" date="2015-05" db="EMBL/GenBank/DDBJ databases">
        <title>Evolution of Trichinella species and genotypes.</title>
        <authorList>
            <person name="Korhonen P.K."/>
            <person name="Edoardo P."/>
            <person name="Giuseppe L.R."/>
            <person name="Gasser R.B."/>
        </authorList>
    </citation>
    <scope>NUCLEOTIDE SEQUENCE [LARGE SCALE GENOMIC DNA]</scope>
    <source>
        <strain evidence="1">ISS10</strain>
    </source>
</reference>
<gene>
    <name evidence="1" type="ORF">T02_12306</name>
</gene>
<organism evidence="1 2">
    <name type="scientific">Trichinella nativa</name>
    <dbReference type="NCBI Taxonomy" id="6335"/>
    <lineage>
        <taxon>Eukaryota</taxon>
        <taxon>Metazoa</taxon>
        <taxon>Ecdysozoa</taxon>
        <taxon>Nematoda</taxon>
        <taxon>Enoplea</taxon>
        <taxon>Dorylaimia</taxon>
        <taxon>Trichinellida</taxon>
        <taxon>Trichinellidae</taxon>
        <taxon>Trichinella</taxon>
    </lineage>
</organism>
<comment type="caution">
    <text evidence="1">The sequence shown here is derived from an EMBL/GenBank/DDBJ whole genome shotgun (WGS) entry which is preliminary data.</text>
</comment>
<evidence type="ECO:0000313" key="2">
    <source>
        <dbReference type="Proteomes" id="UP000054721"/>
    </source>
</evidence>
<keyword evidence="2" id="KW-1185">Reference proteome</keyword>
<name>A0A0V1LQA1_9BILA</name>
<sequence length="62" mass="7269">MQMIACRGMKSDKTQKMKLLSQQVIEHSAELKWEIFFSIHLQQNEMLSITLNIEEVCSQRNA</sequence>
<dbReference type="Proteomes" id="UP000054721">
    <property type="component" value="Unassembled WGS sequence"/>
</dbReference>
<accession>A0A0V1LQA1</accession>